<feature type="transmembrane region" description="Helical" evidence="1">
    <location>
        <begin position="133"/>
        <end position="154"/>
    </location>
</feature>
<comment type="caution">
    <text evidence="2">The sequence shown here is derived from an EMBL/GenBank/DDBJ whole genome shotgun (WGS) entry which is preliminary data.</text>
</comment>
<proteinExistence type="predicted"/>
<evidence type="ECO:0000313" key="3">
    <source>
        <dbReference type="Proteomes" id="UP000178659"/>
    </source>
</evidence>
<name>A0A1G1VEU0_9BACT</name>
<dbReference type="Proteomes" id="UP000178659">
    <property type="component" value="Unassembled WGS sequence"/>
</dbReference>
<feature type="transmembrane region" description="Helical" evidence="1">
    <location>
        <begin position="6"/>
        <end position="26"/>
    </location>
</feature>
<accession>A0A1G1VEU0</accession>
<gene>
    <name evidence="2" type="ORF">A3A77_01120</name>
</gene>
<organism evidence="2 3">
    <name type="scientific">Candidatus Blackburnbacteria bacterium RIFCSPLOWO2_01_FULL_40_20</name>
    <dbReference type="NCBI Taxonomy" id="1797519"/>
    <lineage>
        <taxon>Bacteria</taxon>
        <taxon>Candidatus Blackburniibacteriota</taxon>
    </lineage>
</organism>
<feature type="transmembrane region" description="Helical" evidence="1">
    <location>
        <begin position="239"/>
        <end position="259"/>
    </location>
</feature>
<sequence length="513" mass="58410">MWRKNLLFIIAVVLVSQFLVHLPDYLRWKNTPSDLWFTGQVSWFDPWDLNVYFGAVGWGERAGLLFQNLYDGHASAPLYIFTVYTLLGKLLGSFDLSNAAIFHIGTVFLNFVLAPILWWFIKIFLEKDVERKIAFFLIYFGGGLGWLFFPNMVLPDLGQPGFIFESATRRPHEAVSVSFILLSLGGLWIGTVYRKSKYFVLSAISLLGAFYLHPYTVLPLSLIVSIFGLYQWLKNKDKSFWKAVLTIGISGFVYLVLFGRHLIGESSFAGLQGQVQFSANPLYAVLGWGILFPFIVTIIITPTSRKEISFMKFWFVIQFVSMYLPLGFQKLLGRGLWIDAVMLGVIGVGLFVKKVNLQYKFLLILTIALASISPLFIFAKKISEPAGNRWIYITSDEKKVIDYLDINGKNEELVLASYRLSNIIPANTKKRVYAGHEYQTPDFKSRITQVNKFYSGGMNDQEAKDFLNGLNTTWVFWGPDEKVIGGISKIPNLELLEPVIEEKEASLYKIKKL</sequence>
<feature type="transmembrane region" description="Helical" evidence="1">
    <location>
        <begin position="280"/>
        <end position="302"/>
    </location>
</feature>
<evidence type="ECO:0008006" key="4">
    <source>
        <dbReference type="Google" id="ProtNLM"/>
    </source>
</evidence>
<keyword evidence="1" id="KW-1133">Transmembrane helix</keyword>
<feature type="transmembrane region" description="Helical" evidence="1">
    <location>
        <begin position="174"/>
        <end position="193"/>
    </location>
</feature>
<evidence type="ECO:0000256" key="1">
    <source>
        <dbReference type="SAM" id="Phobius"/>
    </source>
</evidence>
<keyword evidence="1" id="KW-0812">Transmembrane</keyword>
<feature type="transmembrane region" description="Helical" evidence="1">
    <location>
        <begin position="335"/>
        <end position="352"/>
    </location>
</feature>
<keyword evidence="1" id="KW-0472">Membrane</keyword>
<feature type="transmembrane region" description="Helical" evidence="1">
    <location>
        <begin position="358"/>
        <end position="379"/>
    </location>
</feature>
<feature type="transmembrane region" description="Helical" evidence="1">
    <location>
        <begin position="100"/>
        <end position="121"/>
    </location>
</feature>
<protein>
    <recommendedName>
        <fullName evidence="4">Glycosyltransferase RgtA/B/C/D-like domain-containing protein</fullName>
    </recommendedName>
</protein>
<evidence type="ECO:0000313" key="2">
    <source>
        <dbReference type="EMBL" id="OGY13881.1"/>
    </source>
</evidence>
<dbReference type="AlphaFoldDB" id="A0A1G1VEU0"/>
<dbReference type="EMBL" id="MHCC01000007">
    <property type="protein sequence ID" value="OGY13881.1"/>
    <property type="molecule type" value="Genomic_DNA"/>
</dbReference>
<feature type="transmembrane region" description="Helical" evidence="1">
    <location>
        <begin position="200"/>
        <end position="233"/>
    </location>
</feature>
<reference evidence="2 3" key="1">
    <citation type="journal article" date="2016" name="Nat. Commun.">
        <title>Thousands of microbial genomes shed light on interconnected biogeochemical processes in an aquifer system.</title>
        <authorList>
            <person name="Anantharaman K."/>
            <person name="Brown C.T."/>
            <person name="Hug L.A."/>
            <person name="Sharon I."/>
            <person name="Castelle C.J."/>
            <person name="Probst A.J."/>
            <person name="Thomas B.C."/>
            <person name="Singh A."/>
            <person name="Wilkins M.J."/>
            <person name="Karaoz U."/>
            <person name="Brodie E.L."/>
            <person name="Williams K.H."/>
            <person name="Hubbard S.S."/>
            <person name="Banfield J.F."/>
        </authorList>
    </citation>
    <scope>NUCLEOTIDE SEQUENCE [LARGE SCALE GENOMIC DNA]</scope>
</reference>